<dbReference type="OMA" id="KANHMNT"/>
<dbReference type="AlphaFoldDB" id="A0A1J6JV56"/>
<evidence type="ECO:0000313" key="3">
    <source>
        <dbReference type="EMBL" id="OIT21634.1"/>
    </source>
</evidence>
<protein>
    <recommendedName>
        <fullName evidence="2">CCAAT-binding factor domain-containing protein</fullName>
    </recommendedName>
</protein>
<comment type="caution">
    <text evidence="3">The sequence shown here is derived from an EMBL/GenBank/DDBJ whole genome shotgun (WGS) entry which is preliminary data.</text>
</comment>
<dbReference type="GO" id="GO:0005730">
    <property type="term" value="C:nucleolus"/>
    <property type="evidence" value="ECO:0007669"/>
    <property type="project" value="TreeGrafter"/>
</dbReference>
<evidence type="ECO:0000259" key="2">
    <source>
        <dbReference type="Pfam" id="PF03914"/>
    </source>
</evidence>
<proteinExistence type="inferred from homology"/>
<dbReference type="PANTHER" id="PTHR14428:SF5">
    <property type="entry name" value="NUCLEOLAR COMPLEX PROTEIN 3 HOMOLOG"/>
    <property type="match status" value="1"/>
</dbReference>
<dbReference type="InterPro" id="IPR016903">
    <property type="entry name" value="Nucleolar_cplx-assoc_3"/>
</dbReference>
<dbReference type="STRING" id="49451.A0A1J6JV56"/>
<dbReference type="EMBL" id="MJEQ01004201">
    <property type="protein sequence ID" value="OIT21634.1"/>
    <property type="molecule type" value="Genomic_DNA"/>
</dbReference>
<keyword evidence="4" id="KW-1185">Reference proteome</keyword>
<dbReference type="Pfam" id="PF03914">
    <property type="entry name" value="CBF"/>
    <property type="match status" value="1"/>
</dbReference>
<accession>A0A1J6JV56</accession>
<dbReference type="GO" id="GO:0003682">
    <property type="term" value="F:chromatin binding"/>
    <property type="evidence" value="ECO:0007669"/>
    <property type="project" value="TreeGrafter"/>
</dbReference>
<dbReference type="InterPro" id="IPR005612">
    <property type="entry name" value="CCAAT-binding_factor"/>
</dbReference>
<dbReference type="Gramene" id="OIT21634">
    <property type="protein sequence ID" value="OIT21634"/>
    <property type="gene ID" value="A4A49_40128"/>
</dbReference>
<dbReference type="PANTHER" id="PTHR14428">
    <property type="entry name" value="NUCLEOLAR COMPLEX PROTEIN 3"/>
    <property type="match status" value="1"/>
</dbReference>
<dbReference type="Proteomes" id="UP000187609">
    <property type="component" value="Unassembled WGS sequence"/>
</dbReference>
<evidence type="ECO:0000313" key="4">
    <source>
        <dbReference type="Proteomes" id="UP000187609"/>
    </source>
</evidence>
<dbReference type="SMR" id="A0A1J6JV56"/>
<organism evidence="3 4">
    <name type="scientific">Nicotiana attenuata</name>
    <name type="common">Coyote tobacco</name>
    <dbReference type="NCBI Taxonomy" id="49451"/>
    <lineage>
        <taxon>Eukaryota</taxon>
        <taxon>Viridiplantae</taxon>
        <taxon>Streptophyta</taxon>
        <taxon>Embryophyta</taxon>
        <taxon>Tracheophyta</taxon>
        <taxon>Spermatophyta</taxon>
        <taxon>Magnoliopsida</taxon>
        <taxon>eudicotyledons</taxon>
        <taxon>Gunneridae</taxon>
        <taxon>Pentapetalae</taxon>
        <taxon>asterids</taxon>
        <taxon>lamiids</taxon>
        <taxon>Solanales</taxon>
        <taxon>Solanaceae</taxon>
        <taxon>Nicotianoideae</taxon>
        <taxon>Nicotianeae</taxon>
        <taxon>Nicotiana</taxon>
    </lineage>
</organism>
<gene>
    <name evidence="3" type="ORF">A4A49_40128</name>
</gene>
<reference evidence="3" key="1">
    <citation type="submission" date="2016-11" db="EMBL/GenBank/DDBJ databases">
        <title>The genome of Nicotiana attenuata.</title>
        <authorList>
            <person name="Xu S."/>
            <person name="Brockmoeller T."/>
            <person name="Gaquerel E."/>
            <person name="Navarro A."/>
            <person name="Kuhl H."/>
            <person name="Gase K."/>
            <person name="Ling Z."/>
            <person name="Zhou W."/>
            <person name="Kreitzer C."/>
            <person name="Stanke M."/>
            <person name="Tang H."/>
            <person name="Lyons E."/>
            <person name="Pandey P."/>
            <person name="Pandey S.P."/>
            <person name="Timmermann B."/>
            <person name="Baldwin I.T."/>
        </authorList>
    </citation>
    <scope>NUCLEOTIDE SEQUENCE [LARGE SCALE GENOMIC DNA]</scope>
    <source>
        <strain evidence="3">UT</strain>
    </source>
</reference>
<sequence>MKPSFNRFYSEPLVTVKHLLQKNVKCRNLLENDAGGGSVSGAIAKYQPYATDPNLSGALASVLWELNLLSKHYHPAVSTMASNVSMLSTGDNQVYQSNKSPTQAFKELSLEQESFIVKNDPKSSSTKRKKGNASLEHISIGSDLDFTAQIDENDVRKKLSEHYLLLHDIAENERLRGELARTTLSLKLHEQYKKQKKRRTK</sequence>
<evidence type="ECO:0000256" key="1">
    <source>
        <dbReference type="ARBA" id="ARBA00007797"/>
    </source>
</evidence>
<comment type="similarity">
    <text evidence="1">Belongs to the CBF/MAK21 family.</text>
</comment>
<name>A0A1J6JV56_NICAT</name>
<dbReference type="GO" id="GO:0006270">
    <property type="term" value="P:DNA replication initiation"/>
    <property type="evidence" value="ECO:0007669"/>
    <property type="project" value="TreeGrafter"/>
</dbReference>
<feature type="domain" description="CCAAT-binding factor" evidence="2">
    <location>
        <begin position="13"/>
        <end position="81"/>
    </location>
</feature>